<feature type="domain" description="Aldehyde dehydrogenase" evidence="5">
    <location>
        <begin position="6"/>
        <end position="459"/>
    </location>
</feature>
<evidence type="ECO:0000259" key="5">
    <source>
        <dbReference type="Pfam" id="PF00171"/>
    </source>
</evidence>
<dbReference type="PANTHER" id="PTHR11699">
    <property type="entry name" value="ALDEHYDE DEHYDROGENASE-RELATED"/>
    <property type="match status" value="1"/>
</dbReference>
<dbReference type="FunFam" id="3.40.309.10:FF:000009">
    <property type="entry name" value="Aldehyde dehydrogenase A"/>
    <property type="match status" value="1"/>
</dbReference>
<dbReference type="Proteomes" id="UP000184485">
    <property type="component" value="Unassembled WGS sequence"/>
</dbReference>
<dbReference type="InterPro" id="IPR016161">
    <property type="entry name" value="Ald_DH/histidinol_DH"/>
</dbReference>
<evidence type="ECO:0000313" key="7">
    <source>
        <dbReference type="Proteomes" id="UP000184485"/>
    </source>
</evidence>
<dbReference type="RefSeq" id="WP_073052235.1">
    <property type="nucleotide sequence ID" value="NZ_FQUP01000001.1"/>
</dbReference>
<evidence type="ECO:0000256" key="4">
    <source>
        <dbReference type="RuleBase" id="RU003345"/>
    </source>
</evidence>
<dbReference type="Gene3D" id="3.40.605.10">
    <property type="entry name" value="Aldehyde Dehydrogenase, Chain A, domain 1"/>
    <property type="match status" value="1"/>
</dbReference>
<dbReference type="PROSITE" id="PS00687">
    <property type="entry name" value="ALDEHYDE_DEHYDR_GLU"/>
    <property type="match status" value="1"/>
</dbReference>
<gene>
    <name evidence="6" type="ORF">SAMN02745157_1710</name>
</gene>
<evidence type="ECO:0000256" key="1">
    <source>
        <dbReference type="ARBA" id="ARBA00009986"/>
    </source>
</evidence>
<dbReference type="GO" id="GO:0016620">
    <property type="term" value="F:oxidoreductase activity, acting on the aldehyde or oxo group of donors, NAD or NADP as acceptor"/>
    <property type="evidence" value="ECO:0007669"/>
    <property type="project" value="InterPro"/>
</dbReference>
<comment type="similarity">
    <text evidence="1 4">Belongs to the aldehyde dehydrogenase family.</text>
</comment>
<sequence>MNAPVLKIVTPVDGSIYAERPLASEGEVLAALERAKAAQRSWRSASMAERQKIATAFVDAMVAEKDKVAELLAWQMGRPIRYGHGEMRGFEERARYMIEIAPATLADIDVGPKEGFKRYIRREPLGVCLNLPAWNFPYMTALNAVLPAILAGNTVVMKHSSQTALVAEHFASAFAKAGLWPDVFQYVNMSHEVTDKVIRSGLVDQVGFTGSTAGGRHIMASVAGAPNFPATTLELGGKDPAYVRPDVNLPFAIENIVDGGFFNSGQSCCAMERVYVHESVYDAFVEGVVATVNAYKLGSPTDPATTLGPVVRAEAARFIKAQIDEAVHAGAKPLIDAARFPEASEGTAYLAPQVLVGVDHSMRFMTEETFGPAFGIMKVSSDEEAIGLMNDSPFGLTAAIWTEDVEAAESIGDRIETGTVYMNRCDFLDPALPWVGVKQTGRGATLSRVGYEHLTRPKAFHLRTKTS</sequence>
<dbReference type="AlphaFoldDB" id="A0A1M4Z4E7"/>
<proteinExistence type="inferred from homology"/>
<dbReference type="Pfam" id="PF00171">
    <property type="entry name" value="Aldedh"/>
    <property type="match status" value="1"/>
</dbReference>
<dbReference type="Gene3D" id="3.40.309.10">
    <property type="entry name" value="Aldehyde Dehydrogenase, Chain A, domain 2"/>
    <property type="match status" value="1"/>
</dbReference>
<evidence type="ECO:0000256" key="2">
    <source>
        <dbReference type="ARBA" id="ARBA00023002"/>
    </source>
</evidence>
<name>A0A1M4Z4E7_9HYPH</name>
<keyword evidence="7" id="KW-1185">Reference proteome</keyword>
<feature type="active site" evidence="3">
    <location>
        <position position="234"/>
    </location>
</feature>
<organism evidence="6 7">
    <name type="scientific">Kaistia soli DSM 19436</name>
    <dbReference type="NCBI Taxonomy" id="1122133"/>
    <lineage>
        <taxon>Bacteria</taxon>
        <taxon>Pseudomonadati</taxon>
        <taxon>Pseudomonadota</taxon>
        <taxon>Alphaproteobacteria</taxon>
        <taxon>Hyphomicrobiales</taxon>
        <taxon>Kaistiaceae</taxon>
        <taxon>Kaistia</taxon>
    </lineage>
</organism>
<dbReference type="CDD" id="cd07102">
    <property type="entry name" value="ALDH_EDX86601"/>
    <property type="match status" value="1"/>
</dbReference>
<dbReference type="STRING" id="1122133.SAMN02745157_1710"/>
<protein>
    <submittedName>
        <fullName evidence="6">Acyl-CoA reductase</fullName>
    </submittedName>
</protein>
<dbReference type="SUPFAM" id="SSF53720">
    <property type="entry name" value="ALDH-like"/>
    <property type="match status" value="1"/>
</dbReference>
<dbReference type="PROSITE" id="PS00070">
    <property type="entry name" value="ALDEHYDE_DEHYDR_CYS"/>
    <property type="match status" value="1"/>
</dbReference>
<dbReference type="InterPro" id="IPR029510">
    <property type="entry name" value="Ald_DH_CS_GLU"/>
</dbReference>
<accession>A0A1M4Z4E7</accession>
<reference evidence="6 7" key="1">
    <citation type="submission" date="2016-11" db="EMBL/GenBank/DDBJ databases">
        <authorList>
            <person name="Jaros S."/>
            <person name="Januszkiewicz K."/>
            <person name="Wedrychowicz H."/>
        </authorList>
    </citation>
    <scope>NUCLEOTIDE SEQUENCE [LARGE SCALE GENOMIC DNA]</scope>
    <source>
        <strain evidence="6 7">DSM 19436</strain>
    </source>
</reference>
<evidence type="ECO:0000256" key="3">
    <source>
        <dbReference type="PROSITE-ProRule" id="PRU10007"/>
    </source>
</evidence>
<keyword evidence="2 4" id="KW-0560">Oxidoreductase</keyword>
<evidence type="ECO:0000313" key="6">
    <source>
        <dbReference type="EMBL" id="SHF12890.1"/>
    </source>
</evidence>
<dbReference type="OrthoDB" id="9812625at2"/>
<dbReference type="InterPro" id="IPR016162">
    <property type="entry name" value="Ald_DH_N"/>
</dbReference>
<dbReference type="InterPro" id="IPR015590">
    <property type="entry name" value="Aldehyde_DH_dom"/>
</dbReference>
<dbReference type="InterPro" id="IPR016163">
    <property type="entry name" value="Ald_DH_C"/>
</dbReference>
<dbReference type="InterPro" id="IPR016160">
    <property type="entry name" value="Ald_DH_CS_CYS"/>
</dbReference>
<dbReference type="EMBL" id="FQUP01000001">
    <property type="protein sequence ID" value="SHF12890.1"/>
    <property type="molecule type" value="Genomic_DNA"/>
</dbReference>